<dbReference type="EMBL" id="RBID01000002">
    <property type="protein sequence ID" value="RKQ62188.1"/>
    <property type="molecule type" value="Genomic_DNA"/>
</dbReference>
<dbReference type="InterPro" id="IPR043129">
    <property type="entry name" value="ATPase_NBD"/>
</dbReference>
<evidence type="ECO:0000313" key="2">
    <source>
        <dbReference type="Proteomes" id="UP000279384"/>
    </source>
</evidence>
<dbReference type="PANTHER" id="PTHR32432">
    <property type="entry name" value="CELL DIVISION PROTEIN FTSA-RELATED"/>
    <property type="match status" value="1"/>
</dbReference>
<dbReference type="Gene3D" id="3.30.1490.300">
    <property type="match status" value="1"/>
</dbReference>
<dbReference type="Proteomes" id="UP000279384">
    <property type="component" value="Unassembled WGS sequence"/>
</dbReference>
<dbReference type="PANTHER" id="PTHR32432:SF3">
    <property type="entry name" value="ETHANOLAMINE UTILIZATION PROTEIN EUTJ"/>
    <property type="match status" value="1"/>
</dbReference>
<proteinExistence type="predicted"/>
<dbReference type="AlphaFoldDB" id="A0A495BKK2"/>
<comment type="caution">
    <text evidence="1">The sequence shown here is derived from an EMBL/GenBank/DDBJ whole genome shotgun (WGS) entry which is preliminary data.</text>
</comment>
<sequence length="373" mass="41172">MFDKKPSLDVSRLKKALAPLLSTTEHGLLGMDISSSAIKLVELSSAGRGPQLERYVVEHLPKDAVVEGNIQNMEAVAEAIRHARRHLGSSCKRVAIALPTAMAIYKKILVPAAQNPDDLAMLVETESNQYIPFPLDEVNLDYQVLGPSANSGNDLDVMICAARKEKVEERVAVAEMAGLKVDVVDIDAFAMLTAFEQLQQQLPDQGINQTFALFDIGATAIHCSVIRNGQQLYYREQAFGGSQLTRDIQRRYGYSHEESEHGKRTMMLPEGYENELLRPFVDSLAQEIQRALQFFYTSVSVSQYLRVDYILLAGGSSMLAGLDDAVLGRTQISTMIANPFTTMTHSSHVELKNLLLDAPSLLVACGLALRRFD</sequence>
<accession>A0A495BKK2</accession>
<dbReference type="SUPFAM" id="SSF53067">
    <property type="entry name" value="Actin-like ATPase domain"/>
    <property type="match status" value="2"/>
</dbReference>
<evidence type="ECO:0000313" key="1">
    <source>
        <dbReference type="EMBL" id="RKQ62188.1"/>
    </source>
</evidence>
<name>A0A495BKK2_VOGIN</name>
<dbReference type="RefSeq" id="WP_120809342.1">
    <property type="nucleotide sequence ID" value="NZ_RBID01000002.1"/>
</dbReference>
<gene>
    <name evidence="1" type="ORF">C8E02_0244</name>
</gene>
<dbReference type="PIRSF" id="PIRSF019169">
    <property type="entry name" value="PilM"/>
    <property type="match status" value="1"/>
</dbReference>
<organism evidence="1 2">
    <name type="scientific">Vogesella indigofera</name>
    <name type="common">Pseudomonas indigofera</name>
    <dbReference type="NCBI Taxonomy" id="45465"/>
    <lineage>
        <taxon>Bacteria</taxon>
        <taxon>Pseudomonadati</taxon>
        <taxon>Pseudomonadota</taxon>
        <taxon>Betaproteobacteria</taxon>
        <taxon>Neisseriales</taxon>
        <taxon>Chromobacteriaceae</taxon>
        <taxon>Vogesella</taxon>
    </lineage>
</organism>
<dbReference type="Pfam" id="PF11104">
    <property type="entry name" value="PilM_2"/>
    <property type="match status" value="1"/>
</dbReference>
<protein>
    <submittedName>
        <fullName evidence="1">Type IV pilus assembly protein PilM</fullName>
    </submittedName>
</protein>
<dbReference type="CDD" id="cd24049">
    <property type="entry name" value="ASKHA_NBD_PilM"/>
    <property type="match status" value="1"/>
</dbReference>
<dbReference type="NCBIfam" id="TIGR01175">
    <property type="entry name" value="pilM"/>
    <property type="match status" value="1"/>
</dbReference>
<dbReference type="InterPro" id="IPR005883">
    <property type="entry name" value="PilM"/>
</dbReference>
<dbReference type="InterPro" id="IPR050696">
    <property type="entry name" value="FtsA/MreB"/>
</dbReference>
<reference evidence="1 2" key="1">
    <citation type="submission" date="2018-10" db="EMBL/GenBank/DDBJ databases">
        <title>Genomic Encyclopedia of Type Strains, Phase IV (KMG-IV): sequencing the most valuable type-strain genomes for metagenomic binning, comparative biology and taxonomic classification.</title>
        <authorList>
            <person name="Goeker M."/>
        </authorList>
    </citation>
    <scope>NUCLEOTIDE SEQUENCE [LARGE SCALE GENOMIC DNA]</scope>
    <source>
        <strain evidence="1 2">DSM 3303</strain>
    </source>
</reference>
<dbReference type="Gene3D" id="3.30.420.40">
    <property type="match status" value="2"/>
</dbReference>